<dbReference type="Pfam" id="PF06568">
    <property type="entry name" value="YjiS-like"/>
    <property type="match status" value="1"/>
</dbReference>
<accession>A0A508T9H3</accession>
<gene>
    <name evidence="2" type="ORF">CI1B_36430</name>
</gene>
<name>A0A508T9H3_9BRAD</name>
<dbReference type="Proteomes" id="UP000328092">
    <property type="component" value="Unassembled WGS sequence"/>
</dbReference>
<organism evidence="2 3">
    <name type="scientific">Bradyrhizobium ivorense</name>
    <dbReference type="NCBI Taxonomy" id="2511166"/>
    <lineage>
        <taxon>Bacteria</taxon>
        <taxon>Pseudomonadati</taxon>
        <taxon>Pseudomonadota</taxon>
        <taxon>Alphaproteobacteria</taxon>
        <taxon>Hyphomicrobiales</taxon>
        <taxon>Nitrobacteraceae</taxon>
        <taxon>Bradyrhizobium</taxon>
    </lineage>
</organism>
<feature type="domain" description="YjiS-like" evidence="1">
    <location>
        <begin position="28"/>
        <end position="62"/>
    </location>
</feature>
<sequence length="82" mass="9422">MSTTYSTTWLERTSASTRYASNLIWKYWDAFQERRDRQKLRSALSDLNDRQLHDIGISRGEVDYVASNRTLEPRGAVGPGAQ</sequence>
<evidence type="ECO:0000259" key="1">
    <source>
        <dbReference type="Pfam" id="PF06568"/>
    </source>
</evidence>
<evidence type="ECO:0000313" key="2">
    <source>
        <dbReference type="EMBL" id="VIO71459.1"/>
    </source>
</evidence>
<proteinExistence type="predicted"/>
<reference evidence="2" key="1">
    <citation type="submission" date="2019-02" db="EMBL/GenBank/DDBJ databases">
        <authorList>
            <person name="Pothier F.J."/>
        </authorList>
    </citation>
    <scope>NUCLEOTIDE SEQUENCE</scope>
    <source>
        <strain evidence="2">CI-1B</strain>
    </source>
</reference>
<comment type="caution">
    <text evidence="2">The sequence shown here is derived from an EMBL/GenBank/DDBJ whole genome shotgun (WGS) entry which is preliminary data.</text>
</comment>
<dbReference type="OrthoDB" id="8116725at2"/>
<dbReference type="InterPro" id="IPR009506">
    <property type="entry name" value="YjiS-like"/>
</dbReference>
<dbReference type="RefSeq" id="WP_139860952.1">
    <property type="nucleotide sequence ID" value="NZ_CAADFC020000013.1"/>
</dbReference>
<protein>
    <recommendedName>
        <fullName evidence="1">YjiS-like domain-containing protein</fullName>
    </recommendedName>
</protein>
<dbReference type="AlphaFoldDB" id="A0A508T9H3"/>
<evidence type="ECO:0000313" key="3">
    <source>
        <dbReference type="Proteomes" id="UP000328092"/>
    </source>
</evidence>
<keyword evidence="3" id="KW-1185">Reference proteome</keyword>
<dbReference type="EMBL" id="CAADFC020000013">
    <property type="protein sequence ID" value="VIO71459.1"/>
    <property type="molecule type" value="Genomic_DNA"/>
</dbReference>